<evidence type="ECO:0000313" key="7">
    <source>
        <dbReference type="EMBL" id="MDO3678633.1"/>
    </source>
</evidence>
<dbReference type="NCBIfam" id="TIGR04033">
    <property type="entry name" value="export_SdpB"/>
    <property type="match status" value="1"/>
</dbReference>
<dbReference type="Proteomes" id="UP001168883">
    <property type="component" value="Unassembled WGS sequence"/>
</dbReference>
<keyword evidence="4 5" id="KW-0472">Membrane</keyword>
<feature type="transmembrane region" description="Helical" evidence="5">
    <location>
        <begin position="100"/>
        <end position="116"/>
    </location>
</feature>
<evidence type="ECO:0000259" key="6">
    <source>
        <dbReference type="SMART" id="SM00752"/>
    </source>
</evidence>
<proteinExistence type="predicted"/>
<evidence type="ECO:0000256" key="3">
    <source>
        <dbReference type="ARBA" id="ARBA00022989"/>
    </source>
</evidence>
<feature type="transmembrane region" description="Helical" evidence="5">
    <location>
        <begin position="287"/>
        <end position="308"/>
    </location>
</feature>
<dbReference type="InterPro" id="IPR023894">
    <property type="entry name" value="Sporulation_SdpB"/>
</dbReference>
<dbReference type="PANTHER" id="PTHR39535:SF2">
    <property type="entry name" value="HTTM DOMAIN-CONTAINING PROTEIN"/>
    <property type="match status" value="1"/>
</dbReference>
<keyword evidence="8" id="KW-1185">Reference proteome</keyword>
<comment type="subcellular location">
    <subcellularLocation>
        <location evidence="1">Endomembrane system</location>
        <topology evidence="1">Multi-pass membrane protein</topology>
    </subcellularLocation>
</comment>
<evidence type="ECO:0000313" key="8">
    <source>
        <dbReference type="Proteomes" id="UP001168883"/>
    </source>
</evidence>
<dbReference type="EMBL" id="JAUMKJ010000018">
    <property type="protein sequence ID" value="MDO3678633.1"/>
    <property type="molecule type" value="Genomic_DNA"/>
</dbReference>
<dbReference type="InterPro" id="IPR011020">
    <property type="entry name" value="HTTM-like"/>
</dbReference>
<keyword evidence="3 5" id="KW-1133">Transmembrane helix</keyword>
<sequence length="340" mass="38537">MGLEQRWRRNGNAIKIGKGESGMFSKIGVTALHWASNINPWSNVYGLARTIMALSAAFTLAINDAKLLFRPASGLEQYPFCQGTVSFFCLLSSDYFELNLLRWVAVFLLLIVASGWRPRYTGLIHFWIAYSLNVSAITIDGGEQVHTVITALLLPVALTDSRKWHWIRENETPPLTELSLYKRITALVSLNAIRVQMAILYLHSTIAKLFEKTWIDGTAVYYFLNDPMLGLPPVIRELLKPVMTSELIVIPTWGTLLLQMSLVLSLLAPKRTWKYFLLAALCLHEMIALLLGLISFSLVMTGALILYLRPVEQEFKLLSRFKWVQRKAEEPLLRQPGLSK</sequence>
<keyword evidence="2 5" id="KW-0812">Transmembrane</keyword>
<name>A0ABT8VCD2_9BACL</name>
<feature type="domain" description="HTTM-like" evidence="6">
    <location>
        <begin position="37"/>
        <end position="312"/>
    </location>
</feature>
<evidence type="ECO:0000256" key="2">
    <source>
        <dbReference type="ARBA" id="ARBA00022692"/>
    </source>
</evidence>
<evidence type="ECO:0000256" key="5">
    <source>
        <dbReference type="SAM" id="Phobius"/>
    </source>
</evidence>
<evidence type="ECO:0000256" key="4">
    <source>
        <dbReference type="ARBA" id="ARBA00023136"/>
    </source>
</evidence>
<evidence type="ECO:0000256" key="1">
    <source>
        <dbReference type="ARBA" id="ARBA00004127"/>
    </source>
</evidence>
<dbReference type="InterPro" id="IPR052964">
    <property type="entry name" value="Sporulation_signal_mat"/>
</dbReference>
<accession>A0ABT8VCD2</accession>
<protein>
    <recommendedName>
        <fullName evidence="6">HTTM-like domain-containing protein</fullName>
    </recommendedName>
</protein>
<feature type="transmembrane region" description="Helical" evidence="5">
    <location>
        <begin position="44"/>
        <end position="62"/>
    </location>
</feature>
<reference evidence="7" key="1">
    <citation type="submission" date="2023-07" db="EMBL/GenBank/DDBJ databases">
        <authorList>
            <person name="Aktuganov G."/>
            <person name="Boyko T."/>
            <person name="Delegan Y."/>
            <person name="Galimzianova N."/>
            <person name="Gilvanova E."/>
            <person name="Korobov V."/>
            <person name="Kuzmina L."/>
            <person name="Melentiev A."/>
            <person name="Milman P."/>
            <person name="Ryabova A."/>
            <person name="Stupak E."/>
            <person name="Yasakov T."/>
            <person name="Zharikova N."/>
            <person name="Zhurenko E."/>
        </authorList>
    </citation>
    <scope>NUCLEOTIDE SEQUENCE</scope>
    <source>
        <strain evidence="7">IB-739</strain>
    </source>
</reference>
<feature type="transmembrane region" description="Helical" evidence="5">
    <location>
        <begin position="247"/>
        <end position="267"/>
    </location>
</feature>
<gene>
    <name evidence="7" type="ORF">Q3C12_16590</name>
</gene>
<dbReference type="PANTHER" id="PTHR39535">
    <property type="entry name" value="SPORULATION-DELAYING PROTEIN SDPB"/>
    <property type="match status" value="1"/>
</dbReference>
<dbReference type="RefSeq" id="WP_084159536.1">
    <property type="nucleotide sequence ID" value="NZ_JAUMKJ010000018.1"/>
</dbReference>
<dbReference type="SMART" id="SM00752">
    <property type="entry name" value="HTTM"/>
    <property type="match status" value="1"/>
</dbReference>
<comment type="caution">
    <text evidence="7">The sequence shown here is derived from an EMBL/GenBank/DDBJ whole genome shotgun (WGS) entry which is preliminary data.</text>
</comment>
<organism evidence="7 8">
    <name type="scientific">Paenibacillus ehimensis</name>
    <dbReference type="NCBI Taxonomy" id="79264"/>
    <lineage>
        <taxon>Bacteria</taxon>
        <taxon>Bacillati</taxon>
        <taxon>Bacillota</taxon>
        <taxon>Bacilli</taxon>
        <taxon>Bacillales</taxon>
        <taxon>Paenibacillaceae</taxon>
        <taxon>Paenibacillus</taxon>
    </lineage>
</organism>